<reference evidence="5 6" key="1">
    <citation type="submission" date="2024-09" db="EMBL/GenBank/DDBJ databases">
        <authorList>
            <person name="Sun Q."/>
            <person name="Mori K."/>
        </authorList>
    </citation>
    <scope>NUCLEOTIDE SEQUENCE [LARGE SCALE GENOMIC DNA]</scope>
    <source>
        <strain evidence="5 6">CICC 11035S</strain>
    </source>
</reference>
<dbReference type="SMART" id="SM00344">
    <property type="entry name" value="HTH_ASNC"/>
    <property type="match status" value="1"/>
</dbReference>
<dbReference type="PRINTS" id="PR00033">
    <property type="entry name" value="HTHASNC"/>
</dbReference>
<dbReference type="PANTHER" id="PTHR30154">
    <property type="entry name" value="LEUCINE-RESPONSIVE REGULATORY PROTEIN"/>
    <property type="match status" value="1"/>
</dbReference>
<dbReference type="InterPro" id="IPR036390">
    <property type="entry name" value="WH_DNA-bd_sf"/>
</dbReference>
<dbReference type="InterPro" id="IPR019887">
    <property type="entry name" value="Tscrpt_reg_AsnC/Lrp_C"/>
</dbReference>
<dbReference type="InterPro" id="IPR011008">
    <property type="entry name" value="Dimeric_a/b-barrel"/>
</dbReference>
<comment type="caution">
    <text evidence="5">The sequence shown here is derived from an EMBL/GenBank/DDBJ whole genome shotgun (WGS) entry which is preliminary data.</text>
</comment>
<dbReference type="Pfam" id="PF13412">
    <property type="entry name" value="HTH_24"/>
    <property type="match status" value="1"/>
</dbReference>
<evidence type="ECO:0000259" key="4">
    <source>
        <dbReference type="PROSITE" id="PS50956"/>
    </source>
</evidence>
<dbReference type="PANTHER" id="PTHR30154:SF46">
    <property type="entry name" value="TRANSCRIPTIONAL REGULATORY PROTEIN"/>
    <property type="match status" value="1"/>
</dbReference>
<dbReference type="PROSITE" id="PS50956">
    <property type="entry name" value="HTH_ASNC_2"/>
    <property type="match status" value="1"/>
</dbReference>
<dbReference type="SUPFAM" id="SSF46785">
    <property type="entry name" value="Winged helix' DNA-binding domain"/>
    <property type="match status" value="1"/>
</dbReference>
<evidence type="ECO:0000313" key="5">
    <source>
        <dbReference type="EMBL" id="MFC0684195.1"/>
    </source>
</evidence>
<evidence type="ECO:0000256" key="3">
    <source>
        <dbReference type="ARBA" id="ARBA00023163"/>
    </source>
</evidence>
<dbReference type="SUPFAM" id="SSF54909">
    <property type="entry name" value="Dimeric alpha+beta barrel"/>
    <property type="match status" value="1"/>
</dbReference>
<organism evidence="5 6">
    <name type="scientific">Novosphingobium clariflavum</name>
    <dbReference type="NCBI Taxonomy" id="2029884"/>
    <lineage>
        <taxon>Bacteria</taxon>
        <taxon>Pseudomonadati</taxon>
        <taxon>Pseudomonadota</taxon>
        <taxon>Alphaproteobacteria</taxon>
        <taxon>Sphingomonadales</taxon>
        <taxon>Sphingomonadaceae</taxon>
        <taxon>Novosphingobium</taxon>
    </lineage>
</organism>
<dbReference type="Proteomes" id="UP001589858">
    <property type="component" value="Unassembled WGS sequence"/>
</dbReference>
<keyword evidence="6" id="KW-1185">Reference proteome</keyword>
<dbReference type="InterPro" id="IPR036388">
    <property type="entry name" value="WH-like_DNA-bd_sf"/>
</dbReference>
<evidence type="ECO:0000256" key="1">
    <source>
        <dbReference type="ARBA" id="ARBA00023015"/>
    </source>
</evidence>
<protein>
    <submittedName>
        <fullName evidence="5">Lrp/AsnC family transcriptional regulator</fullName>
    </submittedName>
</protein>
<proteinExistence type="predicted"/>
<sequence>MIEIERTDYRILQELSQDGRMSDVALGERVHLSSTAVARRRKLLEERGVIKGYNAQLDMGTLDLNMVVIIMIELTSQAEHVLNEFEQAVVACPSMSYCSFISGETDFLMFVHVRSFEDYDKVYRRELSTLPHVAKIRSSFVMRKVLERTLPPVLFGSGAGAANLQRHRSIETV</sequence>
<keyword evidence="1" id="KW-0805">Transcription regulation</keyword>
<dbReference type="Gene3D" id="3.30.70.920">
    <property type="match status" value="1"/>
</dbReference>
<feature type="domain" description="HTH asnC-type" evidence="4">
    <location>
        <begin position="4"/>
        <end position="65"/>
    </location>
</feature>
<keyword evidence="3" id="KW-0804">Transcription</keyword>
<dbReference type="EMBL" id="JBHLTM010000026">
    <property type="protein sequence ID" value="MFC0684195.1"/>
    <property type="molecule type" value="Genomic_DNA"/>
</dbReference>
<evidence type="ECO:0000256" key="2">
    <source>
        <dbReference type="ARBA" id="ARBA00023125"/>
    </source>
</evidence>
<gene>
    <name evidence="5" type="ORF">ACFFF8_06280</name>
</gene>
<dbReference type="InterPro" id="IPR019888">
    <property type="entry name" value="Tscrpt_reg_AsnC-like"/>
</dbReference>
<dbReference type="InterPro" id="IPR000485">
    <property type="entry name" value="AsnC-type_HTH_dom"/>
</dbReference>
<accession>A0ABV6S4M8</accession>
<name>A0ABV6S4M8_9SPHN</name>
<evidence type="ECO:0000313" key="6">
    <source>
        <dbReference type="Proteomes" id="UP001589858"/>
    </source>
</evidence>
<dbReference type="Gene3D" id="1.10.10.10">
    <property type="entry name" value="Winged helix-like DNA-binding domain superfamily/Winged helix DNA-binding domain"/>
    <property type="match status" value="1"/>
</dbReference>
<dbReference type="RefSeq" id="WP_267218197.1">
    <property type="nucleotide sequence ID" value="NZ_JAPCWC010000001.1"/>
</dbReference>
<dbReference type="Pfam" id="PF01037">
    <property type="entry name" value="AsnC_trans_reg"/>
    <property type="match status" value="1"/>
</dbReference>
<keyword evidence="2" id="KW-0238">DNA-binding</keyword>